<reference evidence="1" key="1">
    <citation type="submission" date="2024-06" db="EMBL/GenBank/DDBJ databases">
        <authorList>
            <person name="Fan A."/>
            <person name="Zhang F.Y."/>
            <person name="Zhang L."/>
        </authorList>
    </citation>
    <scope>NUCLEOTIDE SEQUENCE</scope>
    <source>
        <strain evidence="1">Y61</strain>
    </source>
</reference>
<organism evidence="1">
    <name type="scientific">Sporolactobacillus sp. Y61</name>
    <dbReference type="NCBI Taxonomy" id="3160863"/>
    <lineage>
        <taxon>Bacteria</taxon>
        <taxon>Bacillati</taxon>
        <taxon>Bacillota</taxon>
        <taxon>Bacilli</taxon>
        <taxon>Bacillales</taxon>
        <taxon>Sporolactobacillaceae</taxon>
        <taxon>Sporolactobacillus</taxon>
    </lineage>
</organism>
<dbReference type="AlphaFoldDB" id="A0AAU8IIW3"/>
<sequence>MSETTNELIITSLLLQNCHFSESQEQIGKFINRSMLLDPELKQLHGEERIFKGYVFSNFYPIEKDGYYKSGKVYVWRLRAVSESLLKKFRITVKKTTSAFIKTLATEIKIAPYRHISELYTINPAILTLEDNQPFLPTCDLLQLSHAIQTNLEKKCRYFTHNPGHVVQPLVRRIQMINRKPVKTRYKHMSMLGNKMKLFVSEDEFSQKLAQMALNTGLLEKNAILGSGFVVANFTGR</sequence>
<proteinExistence type="predicted"/>
<accession>A0AAU8IIW3</accession>
<evidence type="ECO:0000313" key="1">
    <source>
        <dbReference type="EMBL" id="XCJ18084.1"/>
    </source>
</evidence>
<gene>
    <name evidence="1" type="ORF">ABNN70_06470</name>
</gene>
<name>A0AAU8IIW3_9BACL</name>
<protein>
    <submittedName>
        <fullName evidence="1">CRISPR-associated endoribonuclease Cas6</fullName>
    </submittedName>
</protein>
<dbReference type="Gene3D" id="3.30.70.1900">
    <property type="match status" value="1"/>
</dbReference>
<dbReference type="EMBL" id="CP159510">
    <property type="protein sequence ID" value="XCJ18084.1"/>
    <property type="molecule type" value="Genomic_DNA"/>
</dbReference>
<dbReference type="RefSeq" id="WP_353949164.1">
    <property type="nucleotide sequence ID" value="NZ_CP159510.1"/>
</dbReference>